<feature type="modified residue" description="4-aspartylphosphate" evidence="2">
    <location>
        <position position="75"/>
    </location>
</feature>
<protein>
    <submittedName>
        <fullName evidence="4">Response regulator receiver protein</fullName>
    </submittedName>
</protein>
<proteinExistence type="predicted"/>
<evidence type="ECO:0000256" key="2">
    <source>
        <dbReference type="PROSITE-ProRule" id="PRU00169"/>
    </source>
</evidence>
<dbReference type="EMBL" id="LNQR01000116">
    <property type="protein sequence ID" value="KWT78352.1"/>
    <property type="molecule type" value="Genomic_DNA"/>
</dbReference>
<dbReference type="InterPro" id="IPR011006">
    <property type="entry name" value="CheY-like_superfamily"/>
</dbReference>
<dbReference type="Pfam" id="PF00072">
    <property type="entry name" value="Response_reg"/>
    <property type="match status" value="1"/>
</dbReference>
<dbReference type="CDD" id="cd17536">
    <property type="entry name" value="REC_YesN-like"/>
    <property type="match status" value="1"/>
</dbReference>
<evidence type="ECO:0000259" key="3">
    <source>
        <dbReference type="PROSITE" id="PS50110"/>
    </source>
</evidence>
<dbReference type="RefSeq" id="WP_085053473.1">
    <property type="nucleotide sequence ID" value="NZ_LNQR01000116.1"/>
</dbReference>
<organism evidence="4 5">
    <name type="scientific">Candidatus Magnetominusculus xianensis</name>
    <dbReference type="NCBI Taxonomy" id="1748249"/>
    <lineage>
        <taxon>Bacteria</taxon>
        <taxon>Pseudomonadati</taxon>
        <taxon>Nitrospirota</taxon>
        <taxon>Nitrospiria</taxon>
        <taxon>Nitrospirales</taxon>
        <taxon>Nitrospiraceae</taxon>
        <taxon>Candidatus Magnetominusculus</taxon>
    </lineage>
</organism>
<dbReference type="SUPFAM" id="SSF52172">
    <property type="entry name" value="CheY-like"/>
    <property type="match status" value="1"/>
</dbReference>
<evidence type="ECO:0000313" key="4">
    <source>
        <dbReference type="EMBL" id="KWT78352.1"/>
    </source>
</evidence>
<dbReference type="InterPro" id="IPR050595">
    <property type="entry name" value="Bact_response_regulator"/>
</dbReference>
<name>A0ABR5SBZ1_9BACT</name>
<sequence>MVTAENVSDKSGWKALFGDELKKNTSILCVEDEAIILEGLKIVLRRRFNKVYTATNGKEGIELFNNNKIDIVITDILMPIMDGLEMASKIKKSSPDTPILILSALNEEPFLKKAAALGLYDYIAKPYCDDDFFEILYRAAFEVHKRKNMAYAASAGIEIAELL</sequence>
<reference evidence="4 5" key="1">
    <citation type="submission" date="2015-11" db="EMBL/GenBank/DDBJ databases">
        <authorList>
            <person name="Lin W."/>
        </authorList>
    </citation>
    <scope>NUCLEOTIDE SEQUENCE [LARGE SCALE GENOMIC DNA]</scope>
    <source>
        <strain evidence="4 5">HCH-1</strain>
    </source>
</reference>
<dbReference type="PANTHER" id="PTHR44591:SF3">
    <property type="entry name" value="RESPONSE REGULATORY DOMAIN-CONTAINING PROTEIN"/>
    <property type="match status" value="1"/>
</dbReference>
<evidence type="ECO:0000313" key="5">
    <source>
        <dbReference type="Proteomes" id="UP000060487"/>
    </source>
</evidence>
<accession>A0ABR5SBZ1</accession>
<dbReference type="Proteomes" id="UP000060487">
    <property type="component" value="Unassembled WGS sequence"/>
</dbReference>
<keyword evidence="1 2" id="KW-0597">Phosphoprotein</keyword>
<comment type="caution">
    <text evidence="4">The sequence shown here is derived from an EMBL/GenBank/DDBJ whole genome shotgun (WGS) entry which is preliminary data.</text>
</comment>
<dbReference type="PROSITE" id="PS50110">
    <property type="entry name" value="RESPONSE_REGULATORY"/>
    <property type="match status" value="1"/>
</dbReference>
<dbReference type="InterPro" id="IPR001789">
    <property type="entry name" value="Sig_transdc_resp-reg_receiver"/>
</dbReference>
<feature type="domain" description="Response regulatory" evidence="3">
    <location>
        <begin position="26"/>
        <end position="140"/>
    </location>
</feature>
<dbReference type="SMART" id="SM00448">
    <property type="entry name" value="REC"/>
    <property type="match status" value="1"/>
</dbReference>
<gene>
    <name evidence="4" type="ORF">ASN18_2857</name>
</gene>
<keyword evidence="5" id="KW-1185">Reference proteome</keyword>
<dbReference type="Gene3D" id="3.40.50.2300">
    <property type="match status" value="1"/>
</dbReference>
<evidence type="ECO:0000256" key="1">
    <source>
        <dbReference type="ARBA" id="ARBA00022553"/>
    </source>
</evidence>
<dbReference type="PANTHER" id="PTHR44591">
    <property type="entry name" value="STRESS RESPONSE REGULATOR PROTEIN 1"/>
    <property type="match status" value="1"/>
</dbReference>